<protein>
    <submittedName>
        <fullName evidence="2">Uncharacterized protein</fullName>
    </submittedName>
</protein>
<feature type="signal peptide" evidence="1">
    <location>
        <begin position="1"/>
        <end position="19"/>
    </location>
</feature>
<evidence type="ECO:0000313" key="2">
    <source>
        <dbReference type="EMBL" id="CAC5392603.1"/>
    </source>
</evidence>
<feature type="chain" id="PRO_5027122913" evidence="1">
    <location>
        <begin position="20"/>
        <end position="182"/>
    </location>
</feature>
<name>A0A6J8C899_MYTCO</name>
<dbReference type="EMBL" id="CACVKT020005000">
    <property type="protein sequence ID" value="CAC5392603.1"/>
    <property type="molecule type" value="Genomic_DNA"/>
</dbReference>
<evidence type="ECO:0000313" key="3">
    <source>
        <dbReference type="Proteomes" id="UP000507470"/>
    </source>
</evidence>
<proteinExistence type="predicted"/>
<gene>
    <name evidence="2" type="ORF">MCOR_27524</name>
</gene>
<dbReference type="OrthoDB" id="6113960at2759"/>
<accession>A0A6J8C899</accession>
<dbReference type="Proteomes" id="UP000507470">
    <property type="component" value="Unassembled WGS sequence"/>
</dbReference>
<evidence type="ECO:0000256" key="1">
    <source>
        <dbReference type="SAM" id="SignalP"/>
    </source>
</evidence>
<keyword evidence="3" id="KW-1185">Reference proteome</keyword>
<sequence>MLRLTFSLVLLFAWTLCEIVIIIKQNDKIYGGHVLFEVSMPMWSLCAQFSSRVQACKFINFIALNKTYKLNDVESEGINKERLDSVGNSFIAGSTFPQELAGSCKGHGCELSEVCVPTKTTYSCIPLIVQFEEKRTTKSNDHSLRTKTEKQMASTYSITANEMTSEDSTTVTAISTARVGNT</sequence>
<reference evidence="2 3" key="1">
    <citation type="submission" date="2020-06" db="EMBL/GenBank/DDBJ databases">
        <authorList>
            <person name="Li R."/>
            <person name="Bekaert M."/>
        </authorList>
    </citation>
    <scope>NUCLEOTIDE SEQUENCE [LARGE SCALE GENOMIC DNA]</scope>
    <source>
        <strain evidence="3">wild</strain>
    </source>
</reference>
<dbReference type="AlphaFoldDB" id="A0A6J8C899"/>
<keyword evidence="1" id="KW-0732">Signal</keyword>
<organism evidence="2 3">
    <name type="scientific">Mytilus coruscus</name>
    <name type="common">Sea mussel</name>
    <dbReference type="NCBI Taxonomy" id="42192"/>
    <lineage>
        <taxon>Eukaryota</taxon>
        <taxon>Metazoa</taxon>
        <taxon>Spiralia</taxon>
        <taxon>Lophotrochozoa</taxon>
        <taxon>Mollusca</taxon>
        <taxon>Bivalvia</taxon>
        <taxon>Autobranchia</taxon>
        <taxon>Pteriomorphia</taxon>
        <taxon>Mytilida</taxon>
        <taxon>Mytiloidea</taxon>
        <taxon>Mytilidae</taxon>
        <taxon>Mytilinae</taxon>
        <taxon>Mytilus</taxon>
    </lineage>
</organism>